<protein>
    <submittedName>
        <fullName evidence="2">Uncharacterized protein</fullName>
    </submittedName>
</protein>
<dbReference type="Proteomes" id="UP000887565">
    <property type="component" value="Unplaced"/>
</dbReference>
<reference evidence="2" key="1">
    <citation type="submission" date="2022-11" db="UniProtKB">
        <authorList>
            <consortium name="WormBaseParasite"/>
        </authorList>
    </citation>
    <scope>IDENTIFICATION</scope>
</reference>
<sequence length="128" mass="15285">MSWKPLGCIPKQKGRPWSDDVQLYMKNSQIVDLGSLQRILREERRGAVNFWNKAVAMASKEQQHWIKRFESGIGRDILLKKRRGWVIEEMQPSRKLEGEPRNVESIHWWYEWFQMERGYVLPSAGRVE</sequence>
<dbReference type="AlphaFoldDB" id="A0A915K0T3"/>
<organism evidence="1 2">
    <name type="scientific">Romanomermis culicivorax</name>
    <name type="common">Nematode worm</name>
    <dbReference type="NCBI Taxonomy" id="13658"/>
    <lineage>
        <taxon>Eukaryota</taxon>
        <taxon>Metazoa</taxon>
        <taxon>Ecdysozoa</taxon>
        <taxon>Nematoda</taxon>
        <taxon>Enoplea</taxon>
        <taxon>Dorylaimia</taxon>
        <taxon>Mermithida</taxon>
        <taxon>Mermithoidea</taxon>
        <taxon>Mermithidae</taxon>
        <taxon>Romanomermis</taxon>
    </lineage>
</organism>
<evidence type="ECO:0000313" key="1">
    <source>
        <dbReference type="Proteomes" id="UP000887565"/>
    </source>
</evidence>
<dbReference type="WBParaSite" id="nRc.2.0.1.t32401-RA">
    <property type="protein sequence ID" value="nRc.2.0.1.t32401-RA"/>
    <property type="gene ID" value="nRc.2.0.1.g32401"/>
</dbReference>
<accession>A0A915K0T3</accession>
<proteinExistence type="predicted"/>
<evidence type="ECO:0000313" key="2">
    <source>
        <dbReference type="WBParaSite" id="nRc.2.0.1.t32401-RA"/>
    </source>
</evidence>
<keyword evidence="1" id="KW-1185">Reference proteome</keyword>
<name>A0A915K0T3_ROMCU</name>